<keyword evidence="4" id="KW-0479">Metal-binding</keyword>
<evidence type="ECO:0000256" key="9">
    <source>
        <dbReference type="PROSITE-ProRule" id="PRU00339"/>
    </source>
</evidence>
<dbReference type="SUPFAM" id="SSF48452">
    <property type="entry name" value="TPR-like"/>
    <property type="match status" value="1"/>
</dbReference>
<keyword evidence="6" id="KW-0805">Transcription regulation</keyword>
<evidence type="ECO:0000256" key="5">
    <source>
        <dbReference type="ARBA" id="ARBA00022833"/>
    </source>
</evidence>
<keyword evidence="12" id="KW-1185">Reference proteome</keyword>
<comment type="similarity">
    <text evidence="1">Belongs to the Churchill family.</text>
</comment>
<comment type="caution">
    <text evidence="11">The sequence shown here is derived from an EMBL/GenBank/DDBJ whole genome shotgun (WGS) entry which is preliminary data.</text>
</comment>
<organism evidence="11 12">
    <name type="scientific">Reticulomyxa filosa</name>
    <dbReference type="NCBI Taxonomy" id="46433"/>
    <lineage>
        <taxon>Eukaryota</taxon>
        <taxon>Sar</taxon>
        <taxon>Rhizaria</taxon>
        <taxon>Retaria</taxon>
        <taxon>Foraminifera</taxon>
        <taxon>Monothalamids</taxon>
        <taxon>Reticulomyxidae</taxon>
        <taxon>Reticulomyxa</taxon>
    </lineage>
</organism>
<evidence type="ECO:0000313" key="12">
    <source>
        <dbReference type="Proteomes" id="UP000023152"/>
    </source>
</evidence>
<dbReference type="InterPro" id="IPR011990">
    <property type="entry name" value="TPR-like_helical_dom_sf"/>
</dbReference>
<evidence type="ECO:0000256" key="3">
    <source>
        <dbReference type="ARBA" id="ARBA00022473"/>
    </source>
</evidence>
<dbReference type="Pfam" id="PF06573">
    <property type="entry name" value="Churchill"/>
    <property type="match status" value="1"/>
</dbReference>
<dbReference type="PROSITE" id="PS50005">
    <property type="entry name" value="TPR"/>
    <property type="match status" value="2"/>
</dbReference>
<dbReference type="GO" id="GO:0045893">
    <property type="term" value="P:positive regulation of DNA-templated transcription"/>
    <property type="evidence" value="ECO:0007669"/>
    <property type="project" value="InterPro"/>
</dbReference>
<dbReference type="InterPro" id="IPR038543">
    <property type="entry name" value="Churchill_sf"/>
</dbReference>
<evidence type="ECO:0000256" key="10">
    <source>
        <dbReference type="SAM" id="MobiDB-lite"/>
    </source>
</evidence>
<dbReference type="InterPro" id="IPR009508">
    <property type="entry name" value="Transcrpt_activator_Churchill"/>
</dbReference>
<dbReference type="InterPro" id="IPR019734">
    <property type="entry name" value="TPR_rpt"/>
</dbReference>
<evidence type="ECO:0000256" key="4">
    <source>
        <dbReference type="ARBA" id="ARBA00022723"/>
    </source>
</evidence>
<sequence length="613" mass="71388">MSYGKYKSKLNEFCISNMLSEPIWNCTKHEEVEIFWESRCSVRIPRSRINFEPTNEITKRALMDSELSGENPNYGLCSMIIFSSSARQSKKKDSEGLAAYQLWTKFSNGLLLSQYGTLHEQIKQNFYNSSKFKKLVKELDYQLRDEKVKQSSDFIKQIRTSKLRFSPSPSSPNDGWIPLQFLATQMSSILCEYFTPLFDQTTEHRNELFAIFVRLLKLLSAEDMPDWYKPSASGGVFGVANTMKTWESWKEPYVYYIRRKDYTYSFLKDLPTFDEAQAESFRIKGNEFYNDKKMDEAIDWYTQSLRHNEYNFHTFLNRSLCYLKLERFDKALEDVNSAIQLKPTYPKSVAIKAKILLALGSTLHAESSCVQAITYARRQNNTAICKEYEDLLDIILLVSYQIFLFWKKSQSLLSLGILLNNLPKLRILQDIIKKGFSSLEKKAMCKECVTDPYPDRESMCCDDGTYFLNYKHCKNCQKKTLIKNVDRKEDEESDGEETVVYQHSCSGCGHVIAEHYYRYELNNEEKLHNYLMECLLCGRGKNEQHVDIKYPDYISSQLTKEQLKDPSVSNADSAKTIPLDLSSLSKTIQLVNDKLDEKEDEKQTSSHNNEWDD</sequence>
<dbReference type="OrthoDB" id="5954706at2759"/>
<dbReference type="AlphaFoldDB" id="X6NT94"/>
<keyword evidence="3" id="KW-0217">Developmental protein</keyword>
<dbReference type="Gene3D" id="2.60.40.4240">
    <property type="entry name" value="Transcription activator, Churchill"/>
    <property type="match status" value="1"/>
</dbReference>
<dbReference type="PANTHER" id="PTHR31931">
    <property type="entry name" value="PROTEIN CHURCHILL"/>
    <property type="match status" value="1"/>
</dbReference>
<dbReference type="SMART" id="SM00028">
    <property type="entry name" value="TPR"/>
    <property type="match status" value="2"/>
</dbReference>
<protein>
    <recommendedName>
        <fullName evidence="2">Protein Churchill</fullName>
    </recommendedName>
</protein>
<keyword evidence="5" id="KW-0862">Zinc</keyword>
<gene>
    <name evidence="11" type="ORF">RFI_08166</name>
</gene>
<evidence type="ECO:0000313" key="11">
    <source>
        <dbReference type="EMBL" id="ETO28959.1"/>
    </source>
</evidence>
<dbReference type="PANTHER" id="PTHR31931:SF2">
    <property type="entry name" value="PROTEIN CHURCHILL"/>
    <property type="match status" value="1"/>
</dbReference>
<keyword evidence="7" id="KW-0010">Activator</keyword>
<proteinExistence type="inferred from homology"/>
<reference evidence="11 12" key="1">
    <citation type="journal article" date="2013" name="Curr. Biol.">
        <title>The Genome of the Foraminiferan Reticulomyxa filosa.</title>
        <authorList>
            <person name="Glockner G."/>
            <person name="Hulsmann N."/>
            <person name="Schleicher M."/>
            <person name="Noegel A.A."/>
            <person name="Eichinger L."/>
            <person name="Gallinger C."/>
            <person name="Pawlowski J."/>
            <person name="Sierra R."/>
            <person name="Euteneuer U."/>
            <person name="Pillet L."/>
            <person name="Moustafa A."/>
            <person name="Platzer M."/>
            <person name="Groth M."/>
            <person name="Szafranski K."/>
            <person name="Schliwa M."/>
        </authorList>
    </citation>
    <scope>NUCLEOTIDE SEQUENCE [LARGE SCALE GENOMIC DNA]</scope>
</reference>
<evidence type="ECO:0000256" key="7">
    <source>
        <dbReference type="ARBA" id="ARBA00023159"/>
    </source>
</evidence>
<keyword evidence="9" id="KW-0802">TPR repeat</keyword>
<evidence type="ECO:0000256" key="8">
    <source>
        <dbReference type="ARBA" id="ARBA00023163"/>
    </source>
</evidence>
<feature type="region of interest" description="Disordered" evidence="10">
    <location>
        <begin position="594"/>
        <end position="613"/>
    </location>
</feature>
<dbReference type="GO" id="GO:0008270">
    <property type="term" value="F:zinc ion binding"/>
    <property type="evidence" value="ECO:0007669"/>
    <property type="project" value="InterPro"/>
</dbReference>
<accession>X6NT94</accession>
<feature type="repeat" description="TPR" evidence="9">
    <location>
        <begin position="278"/>
        <end position="311"/>
    </location>
</feature>
<dbReference type="Proteomes" id="UP000023152">
    <property type="component" value="Unassembled WGS sequence"/>
</dbReference>
<keyword evidence="8" id="KW-0804">Transcription</keyword>
<evidence type="ECO:0000256" key="2">
    <source>
        <dbReference type="ARBA" id="ARBA00021000"/>
    </source>
</evidence>
<dbReference type="GO" id="GO:0008543">
    <property type="term" value="P:fibroblast growth factor receptor signaling pathway"/>
    <property type="evidence" value="ECO:0007669"/>
    <property type="project" value="TreeGrafter"/>
</dbReference>
<evidence type="ECO:0000256" key="6">
    <source>
        <dbReference type="ARBA" id="ARBA00023015"/>
    </source>
</evidence>
<evidence type="ECO:0000256" key="1">
    <source>
        <dbReference type="ARBA" id="ARBA00009577"/>
    </source>
</evidence>
<feature type="compositionally biased region" description="Basic and acidic residues" evidence="10">
    <location>
        <begin position="594"/>
        <end position="604"/>
    </location>
</feature>
<name>X6NT94_RETFI</name>
<dbReference type="Gene3D" id="1.25.40.10">
    <property type="entry name" value="Tetratricopeptide repeat domain"/>
    <property type="match status" value="1"/>
</dbReference>
<feature type="repeat" description="TPR" evidence="9">
    <location>
        <begin position="312"/>
        <end position="345"/>
    </location>
</feature>
<dbReference type="EMBL" id="ASPP01006346">
    <property type="protein sequence ID" value="ETO28959.1"/>
    <property type="molecule type" value="Genomic_DNA"/>
</dbReference>